<name>A0A517YJM8_9BACT</name>
<organism evidence="1 2">
    <name type="scientific">Anatilimnocola aggregata</name>
    <dbReference type="NCBI Taxonomy" id="2528021"/>
    <lineage>
        <taxon>Bacteria</taxon>
        <taxon>Pseudomonadati</taxon>
        <taxon>Planctomycetota</taxon>
        <taxon>Planctomycetia</taxon>
        <taxon>Pirellulales</taxon>
        <taxon>Pirellulaceae</taxon>
        <taxon>Anatilimnocola</taxon>
    </lineage>
</organism>
<accession>A0A517YJM8</accession>
<protein>
    <submittedName>
        <fullName evidence="1">Uncharacterized protein</fullName>
    </submittedName>
</protein>
<gene>
    <name evidence="1" type="ORF">ETAA8_55700</name>
</gene>
<sequence length="143" mass="16040">MDESLYDEFEIGRSDAVWVPFDEDCRTFLRTAVAEGFRPGTSKNGNLVTADAPSGRIIDLIWRGPKNGWEVVPGNLEGDCRLGTYYELPDHACICIRPPFRNGGYFALEWLRGRELTSLLTEYEFVGGYPPGIVCRQIQSASD</sequence>
<dbReference type="EMBL" id="CP036274">
    <property type="protein sequence ID" value="QDU30430.1"/>
    <property type="molecule type" value="Genomic_DNA"/>
</dbReference>
<dbReference type="KEGG" id="aagg:ETAA8_55700"/>
<keyword evidence="2" id="KW-1185">Reference proteome</keyword>
<evidence type="ECO:0000313" key="1">
    <source>
        <dbReference type="EMBL" id="QDU30430.1"/>
    </source>
</evidence>
<reference evidence="1 2" key="1">
    <citation type="submission" date="2019-02" db="EMBL/GenBank/DDBJ databases">
        <title>Deep-cultivation of Planctomycetes and their phenomic and genomic characterization uncovers novel biology.</title>
        <authorList>
            <person name="Wiegand S."/>
            <person name="Jogler M."/>
            <person name="Boedeker C."/>
            <person name="Pinto D."/>
            <person name="Vollmers J."/>
            <person name="Rivas-Marin E."/>
            <person name="Kohn T."/>
            <person name="Peeters S.H."/>
            <person name="Heuer A."/>
            <person name="Rast P."/>
            <person name="Oberbeckmann S."/>
            <person name="Bunk B."/>
            <person name="Jeske O."/>
            <person name="Meyerdierks A."/>
            <person name="Storesund J.E."/>
            <person name="Kallscheuer N."/>
            <person name="Luecker S."/>
            <person name="Lage O.M."/>
            <person name="Pohl T."/>
            <person name="Merkel B.J."/>
            <person name="Hornburger P."/>
            <person name="Mueller R.-W."/>
            <person name="Bruemmer F."/>
            <person name="Labrenz M."/>
            <person name="Spormann A.M."/>
            <person name="Op den Camp H."/>
            <person name="Overmann J."/>
            <person name="Amann R."/>
            <person name="Jetten M.S.M."/>
            <person name="Mascher T."/>
            <person name="Medema M.H."/>
            <person name="Devos D.P."/>
            <person name="Kaster A.-K."/>
            <person name="Ovreas L."/>
            <person name="Rohde M."/>
            <person name="Galperin M.Y."/>
            <person name="Jogler C."/>
        </authorList>
    </citation>
    <scope>NUCLEOTIDE SEQUENCE [LARGE SCALE GENOMIC DNA]</scope>
    <source>
        <strain evidence="1 2">ETA_A8</strain>
    </source>
</reference>
<dbReference type="Proteomes" id="UP000315017">
    <property type="component" value="Chromosome"/>
</dbReference>
<proteinExistence type="predicted"/>
<dbReference type="AlphaFoldDB" id="A0A517YJM8"/>
<evidence type="ECO:0000313" key="2">
    <source>
        <dbReference type="Proteomes" id="UP000315017"/>
    </source>
</evidence>